<proteinExistence type="predicted"/>
<evidence type="ECO:0000313" key="1">
    <source>
        <dbReference type="Proteomes" id="UP000887540"/>
    </source>
</evidence>
<dbReference type="PANTHER" id="PTHR31389">
    <property type="entry name" value="LD39211P"/>
    <property type="match status" value="1"/>
</dbReference>
<dbReference type="WBParaSite" id="ACRNAN_scaffold55.g31771.t1">
    <property type="protein sequence ID" value="ACRNAN_scaffold55.g31771.t1"/>
    <property type="gene ID" value="ACRNAN_scaffold55.g31771"/>
</dbReference>
<reference evidence="2" key="1">
    <citation type="submission" date="2022-11" db="UniProtKB">
        <authorList>
            <consortium name="WormBaseParasite"/>
        </authorList>
    </citation>
    <scope>IDENTIFICATION</scope>
</reference>
<name>A0A914E487_9BILA</name>
<dbReference type="PANTHER" id="PTHR31389:SF4">
    <property type="entry name" value="LD39211P"/>
    <property type="match status" value="1"/>
</dbReference>
<protein>
    <submittedName>
        <fullName evidence="2">Uncharacterized protein</fullName>
    </submittedName>
</protein>
<dbReference type="Proteomes" id="UP000887540">
    <property type="component" value="Unplaced"/>
</dbReference>
<keyword evidence="1" id="KW-1185">Reference proteome</keyword>
<sequence length="116" mass="13424">MYEAGLALIVRTKEIVEDILKWYTLCALEPNCMAPEKNNRTPNGILKCQFSNDRFGKYAGCHRYDQSVINILLTNANKNYHGYVSEISDFFKIEREPEDEVLDSELNCTFLDHTLL</sequence>
<dbReference type="AlphaFoldDB" id="A0A914E487"/>
<accession>A0A914E487</accession>
<organism evidence="1 2">
    <name type="scientific">Acrobeloides nanus</name>
    <dbReference type="NCBI Taxonomy" id="290746"/>
    <lineage>
        <taxon>Eukaryota</taxon>
        <taxon>Metazoa</taxon>
        <taxon>Ecdysozoa</taxon>
        <taxon>Nematoda</taxon>
        <taxon>Chromadorea</taxon>
        <taxon>Rhabditida</taxon>
        <taxon>Tylenchina</taxon>
        <taxon>Cephalobomorpha</taxon>
        <taxon>Cephaloboidea</taxon>
        <taxon>Cephalobidae</taxon>
        <taxon>Acrobeloides</taxon>
    </lineage>
</organism>
<evidence type="ECO:0000313" key="2">
    <source>
        <dbReference type="WBParaSite" id="ACRNAN_scaffold55.g31771.t1"/>
    </source>
</evidence>